<organism evidence="3 4">
    <name type="scientific">Neotoma lepida</name>
    <name type="common">Desert woodrat</name>
    <dbReference type="NCBI Taxonomy" id="56216"/>
    <lineage>
        <taxon>Eukaryota</taxon>
        <taxon>Metazoa</taxon>
        <taxon>Chordata</taxon>
        <taxon>Craniata</taxon>
        <taxon>Vertebrata</taxon>
        <taxon>Euteleostomi</taxon>
        <taxon>Mammalia</taxon>
        <taxon>Eutheria</taxon>
        <taxon>Euarchontoglires</taxon>
        <taxon>Glires</taxon>
        <taxon>Rodentia</taxon>
        <taxon>Myomorpha</taxon>
        <taxon>Muroidea</taxon>
        <taxon>Cricetidae</taxon>
        <taxon>Neotominae</taxon>
        <taxon>Neotoma</taxon>
    </lineage>
</organism>
<dbReference type="SUPFAM" id="SSF52313">
    <property type="entry name" value="Ribosomal protein S2"/>
    <property type="match status" value="1"/>
</dbReference>
<dbReference type="AlphaFoldDB" id="A0A1A6H044"/>
<evidence type="ECO:0000313" key="4">
    <source>
        <dbReference type="Proteomes" id="UP000092124"/>
    </source>
</evidence>
<protein>
    <submittedName>
        <fullName evidence="3">Uncharacterized protein</fullName>
    </submittedName>
</protein>
<keyword evidence="4" id="KW-1185">Reference proteome</keyword>
<reference evidence="3 4" key="1">
    <citation type="submission" date="2016-06" db="EMBL/GenBank/DDBJ databases">
        <title>The Draft Genome Sequence and Annotation of the Desert Woodrat Neotoma lepida.</title>
        <authorList>
            <person name="Campbell M."/>
            <person name="Oakeson K.F."/>
            <person name="Yandell M."/>
            <person name="Halpert J.R."/>
            <person name="Dearing D."/>
        </authorList>
    </citation>
    <scope>NUCLEOTIDE SEQUENCE [LARGE SCALE GENOMIC DNA]</scope>
    <source>
        <strain evidence="3">417</strain>
        <tissue evidence="3">Liver</tissue>
    </source>
</reference>
<accession>A0A1A6H044</accession>
<evidence type="ECO:0000256" key="2">
    <source>
        <dbReference type="ARBA" id="ARBA00023274"/>
    </source>
</evidence>
<dbReference type="GO" id="GO:0006412">
    <property type="term" value="P:translation"/>
    <property type="evidence" value="ECO:0007669"/>
    <property type="project" value="InterPro"/>
</dbReference>
<dbReference type="EMBL" id="LZPO01055974">
    <property type="protein sequence ID" value="OBS71619.1"/>
    <property type="molecule type" value="Genomic_DNA"/>
</dbReference>
<evidence type="ECO:0000256" key="1">
    <source>
        <dbReference type="ARBA" id="ARBA00022980"/>
    </source>
</evidence>
<dbReference type="InterPro" id="IPR005707">
    <property type="entry name" value="Ribosomal_uS2_euk/arc"/>
</dbReference>
<dbReference type="STRING" id="56216.A0A1A6H044"/>
<dbReference type="PANTHER" id="PTHR11489">
    <property type="entry name" value="40S RIBOSOMAL PROTEIN SA"/>
    <property type="match status" value="1"/>
</dbReference>
<dbReference type="GO" id="GO:0003735">
    <property type="term" value="F:structural constituent of ribosome"/>
    <property type="evidence" value="ECO:0007669"/>
    <property type="project" value="InterPro"/>
</dbReference>
<keyword evidence="2" id="KW-0687">Ribonucleoprotein</keyword>
<dbReference type="InterPro" id="IPR023591">
    <property type="entry name" value="Ribosomal_uS2_flav_dom_sf"/>
</dbReference>
<sequence length="75" mass="8483">MHDMIRNDESGRKAIGILLRSSMQYIYKRENDGVYIINLKRTWEKLLLVARAIVPIEDPADVSVIPPGTLGSKLC</sequence>
<comment type="caution">
    <text evidence="3">The sequence shown here is derived from an EMBL/GenBank/DDBJ whole genome shotgun (WGS) entry which is preliminary data.</text>
</comment>
<evidence type="ECO:0000313" key="3">
    <source>
        <dbReference type="EMBL" id="OBS71619.1"/>
    </source>
</evidence>
<gene>
    <name evidence="3" type="ORF">A6R68_13803</name>
</gene>
<dbReference type="Proteomes" id="UP000092124">
    <property type="component" value="Unassembled WGS sequence"/>
</dbReference>
<name>A0A1A6H044_NEOLE</name>
<dbReference type="GO" id="GO:0015935">
    <property type="term" value="C:small ribosomal subunit"/>
    <property type="evidence" value="ECO:0007669"/>
    <property type="project" value="InterPro"/>
</dbReference>
<dbReference type="OrthoDB" id="9928405at2759"/>
<keyword evidence="1" id="KW-0689">Ribosomal protein</keyword>
<proteinExistence type="predicted"/>
<dbReference type="Gene3D" id="3.40.50.10490">
    <property type="entry name" value="Glucose-6-phosphate isomerase like protein, domain 1"/>
    <property type="match status" value="1"/>
</dbReference>